<dbReference type="GO" id="GO:0008675">
    <property type="term" value="F:2-dehydro-3-deoxy-phosphogluconate aldolase activity"/>
    <property type="evidence" value="ECO:0007669"/>
    <property type="project" value="UniProtKB-ARBA"/>
</dbReference>
<proteinExistence type="predicted"/>
<dbReference type="Pfam" id="PF00701">
    <property type="entry name" value="DHDPS"/>
    <property type="match status" value="1"/>
</dbReference>
<dbReference type="GO" id="GO:0008840">
    <property type="term" value="F:4-hydroxy-tetrahydrodipicolinate synthase activity"/>
    <property type="evidence" value="ECO:0007669"/>
    <property type="project" value="TreeGrafter"/>
</dbReference>
<dbReference type="Gene3D" id="3.20.20.70">
    <property type="entry name" value="Aldolase class I"/>
    <property type="match status" value="1"/>
</dbReference>
<dbReference type="AlphaFoldDB" id="A0A3N6N3W1"/>
<gene>
    <name evidence="3" type="ORF">EA472_03485</name>
</gene>
<name>A0A3N6N3W1_NATCH</name>
<evidence type="ECO:0000313" key="4">
    <source>
        <dbReference type="Proteomes" id="UP000281431"/>
    </source>
</evidence>
<protein>
    <submittedName>
        <fullName evidence="3">Dihydrodipicolinate synthase family protein</fullName>
    </submittedName>
</protein>
<keyword evidence="4" id="KW-1185">Reference proteome</keyword>
<dbReference type="Proteomes" id="UP000281431">
    <property type="component" value="Unassembled WGS sequence"/>
</dbReference>
<evidence type="ECO:0000313" key="3">
    <source>
        <dbReference type="EMBL" id="RQH02377.1"/>
    </source>
</evidence>
<evidence type="ECO:0000256" key="1">
    <source>
        <dbReference type="ARBA" id="ARBA00023239"/>
    </source>
</evidence>
<evidence type="ECO:0000256" key="2">
    <source>
        <dbReference type="PIRSR" id="PIRSR001365-2"/>
    </source>
</evidence>
<feature type="binding site" evidence="2">
    <location>
        <position position="233"/>
    </location>
    <ligand>
        <name>pyruvate</name>
        <dbReference type="ChEBI" id="CHEBI:15361"/>
    </ligand>
</feature>
<dbReference type="CDD" id="cd00408">
    <property type="entry name" value="DHDPS-like"/>
    <property type="match status" value="1"/>
</dbReference>
<dbReference type="InterPro" id="IPR013785">
    <property type="entry name" value="Aldolase_TIM"/>
</dbReference>
<dbReference type="PANTHER" id="PTHR12128">
    <property type="entry name" value="DIHYDRODIPICOLINATE SYNTHASE"/>
    <property type="match status" value="1"/>
</dbReference>
<comment type="caution">
    <text evidence="3">The sequence shown here is derived from an EMBL/GenBank/DDBJ whole genome shotgun (WGS) entry which is preliminary data.</text>
</comment>
<dbReference type="SUPFAM" id="SSF51569">
    <property type="entry name" value="Aldolase"/>
    <property type="match status" value="1"/>
</dbReference>
<dbReference type="SMART" id="SM01130">
    <property type="entry name" value="DHDPS"/>
    <property type="match status" value="1"/>
</dbReference>
<sequence>MGDHESGGAYDRLFTALVTPFEEGSYDVDESATRELVDYYVENETFDELDGGFIVNPEAGEVFYLDREERRRNVELVAEGAGDEYPVFAGVFGVSREEIRTTAQDALEAGADGLFVMPPAGTMEVTTTLDARNNPEVWRDHVATVADVADVPVLVHPTAPMSHEYGEGLPLESTKAVVESEPNVVGWKMTYNFRGYETIASYLRSLDRHVAILGAEGSHFHAAQATGTFDGTVTGAWNFAMEPMLEHVSAWREDDVERARRIWHERLSDLFGYVYETFSRLHIRYKLATWLRGLTPHPFMRPPMPAPNEAEVDELDRLLRDAGLETIDEDRQEETKRTIAAGGI</sequence>
<dbReference type="EMBL" id="REFZ01000002">
    <property type="protein sequence ID" value="RQH02377.1"/>
    <property type="molecule type" value="Genomic_DNA"/>
</dbReference>
<accession>A0A3N6N3W1</accession>
<keyword evidence="1" id="KW-0456">Lyase</keyword>
<organism evidence="3 4">
    <name type="scientific">Natrarchaeobius chitinivorans</name>
    <dbReference type="NCBI Taxonomy" id="1679083"/>
    <lineage>
        <taxon>Archaea</taxon>
        <taxon>Methanobacteriati</taxon>
        <taxon>Methanobacteriota</taxon>
        <taxon>Stenosarchaea group</taxon>
        <taxon>Halobacteria</taxon>
        <taxon>Halobacteriales</taxon>
        <taxon>Natrialbaceae</taxon>
        <taxon>Natrarchaeobius</taxon>
    </lineage>
</organism>
<dbReference type="PANTHER" id="PTHR12128:SF66">
    <property type="entry name" value="4-HYDROXY-2-OXOGLUTARATE ALDOLASE, MITOCHONDRIAL"/>
    <property type="match status" value="1"/>
</dbReference>
<dbReference type="PIRSF" id="PIRSF001365">
    <property type="entry name" value="DHDPS"/>
    <property type="match status" value="1"/>
</dbReference>
<dbReference type="InterPro" id="IPR002220">
    <property type="entry name" value="DapA-like"/>
</dbReference>
<dbReference type="OrthoDB" id="373994at2157"/>
<reference evidence="3 4" key="1">
    <citation type="submission" date="2018-10" db="EMBL/GenBank/DDBJ databases">
        <title>Natrarchaeobius chitinivorans gen. nov., sp. nov., and Natrarchaeobius haloalkaliphilus sp. nov., alkaliphilic, chitin-utilizing haloarchaea from hypersaline alkaline lakes.</title>
        <authorList>
            <person name="Sorokin D.Y."/>
            <person name="Elcheninov A.G."/>
            <person name="Kostrikina N.A."/>
            <person name="Bale N.J."/>
            <person name="Sinninghe Damste J.S."/>
            <person name="Khijniak T.V."/>
            <person name="Kublanov I.V."/>
            <person name="Toshchakov S.V."/>
        </authorList>
    </citation>
    <scope>NUCLEOTIDE SEQUENCE [LARGE SCALE GENOMIC DNA]</scope>
    <source>
        <strain evidence="3 4">AArcht7</strain>
    </source>
</reference>